<evidence type="ECO:0008006" key="4">
    <source>
        <dbReference type="Google" id="ProtNLM"/>
    </source>
</evidence>
<evidence type="ECO:0000313" key="2">
    <source>
        <dbReference type="EMBL" id="GAA0505190.1"/>
    </source>
</evidence>
<comment type="caution">
    <text evidence="2">The sequence shown here is derived from an EMBL/GenBank/DDBJ whole genome shotgun (WGS) entry which is preliminary data.</text>
</comment>
<keyword evidence="1" id="KW-0732">Signal</keyword>
<accession>A0ABN1BT87</accession>
<sequence length="200" mass="21052">MRGMKKLMLAAVGLTGILASCGSFGAAPDGTNAVMRKVTTEYKIAGTDPARFVGCDRITNPTDGRATDTQVVVNFTAAGNLSKVDVAIVGASGTKKTQTIQAADLKKNANNDYQAIFEFKSASNDLIPASIIVSPNPQFREPRNVTVDGRDRVGSFHAEILVYTTGGDTFPITSKNLGSDGNIDVYSKCTLASTAQPLSQ</sequence>
<keyword evidence="3" id="KW-1185">Reference proteome</keyword>
<feature type="signal peptide" evidence="1">
    <location>
        <begin position="1"/>
        <end position="25"/>
    </location>
</feature>
<dbReference type="EMBL" id="BAAADB010000008">
    <property type="protein sequence ID" value="GAA0505190.1"/>
    <property type="molecule type" value="Genomic_DNA"/>
</dbReference>
<organism evidence="2 3">
    <name type="scientific">Deinococcus depolymerans</name>
    <dbReference type="NCBI Taxonomy" id="392408"/>
    <lineage>
        <taxon>Bacteria</taxon>
        <taxon>Thermotogati</taxon>
        <taxon>Deinococcota</taxon>
        <taxon>Deinococci</taxon>
        <taxon>Deinococcales</taxon>
        <taxon>Deinococcaceae</taxon>
        <taxon>Deinococcus</taxon>
    </lineage>
</organism>
<evidence type="ECO:0000256" key="1">
    <source>
        <dbReference type="SAM" id="SignalP"/>
    </source>
</evidence>
<gene>
    <name evidence="2" type="ORF">GCM10008937_11290</name>
</gene>
<protein>
    <recommendedName>
        <fullName evidence="4">Lipoprotein</fullName>
    </recommendedName>
</protein>
<feature type="chain" id="PRO_5047080459" description="Lipoprotein" evidence="1">
    <location>
        <begin position="26"/>
        <end position="200"/>
    </location>
</feature>
<dbReference type="PROSITE" id="PS51257">
    <property type="entry name" value="PROKAR_LIPOPROTEIN"/>
    <property type="match status" value="1"/>
</dbReference>
<evidence type="ECO:0000313" key="3">
    <source>
        <dbReference type="Proteomes" id="UP001500191"/>
    </source>
</evidence>
<proteinExistence type="predicted"/>
<dbReference type="Proteomes" id="UP001500191">
    <property type="component" value="Unassembled WGS sequence"/>
</dbReference>
<name>A0ABN1BT87_9DEIO</name>
<reference evidence="2 3" key="1">
    <citation type="journal article" date="2019" name="Int. J. Syst. Evol. Microbiol.">
        <title>The Global Catalogue of Microorganisms (GCM) 10K type strain sequencing project: providing services to taxonomists for standard genome sequencing and annotation.</title>
        <authorList>
            <consortium name="The Broad Institute Genomics Platform"/>
            <consortium name="The Broad Institute Genome Sequencing Center for Infectious Disease"/>
            <person name="Wu L."/>
            <person name="Ma J."/>
        </authorList>
    </citation>
    <scope>NUCLEOTIDE SEQUENCE [LARGE SCALE GENOMIC DNA]</scope>
    <source>
        <strain evidence="2 3">JCM 14368</strain>
    </source>
</reference>